<dbReference type="Proteomes" id="UP000331127">
    <property type="component" value="Unassembled WGS sequence"/>
</dbReference>
<evidence type="ECO:0000313" key="2">
    <source>
        <dbReference type="Proteomes" id="UP000331127"/>
    </source>
</evidence>
<reference evidence="1 2" key="1">
    <citation type="submission" date="2019-10" db="EMBL/GenBank/DDBJ databases">
        <title>Whole genome shotgun sequence of Acrocarpospora macrocephala NBRC 16266.</title>
        <authorList>
            <person name="Ichikawa N."/>
            <person name="Kimura A."/>
            <person name="Kitahashi Y."/>
            <person name="Komaki H."/>
            <person name="Oguchi A."/>
        </authorList>
    </citation>
    <scope>NUCLEOTIDE SEQUENCE [LARGE SCALE GENOMIC DNA]</scope>
    <source>
        <strain evidence="1 2">NBRC 16266</strain>
    </source>
</reference>
<organism evidence="1 2">
    <name type="scientific">Acrocarpospora macrocephala</name>
    <dbReference type="NCBI Taxonomy" id="150177"/>
    <lineage>
        <taxon>Bacteria</taxon>
        <taxon>Bacillati</taxon>
        <taxon>Actinomycetota</taxon>
        <taxon>Actinomycetes</taxon>
        <taxon>Streptosporangiales</taxon>
        <taxon>Streptosporangiaceae</taxon>
        <taxon>Acrocarpospora</taxon>
    </lineage>
</organism>
<dbReference type="EMBL" id="BLAE01000085">
    <property type="protein sequence ID" value="GES15838.1"/>
    <property type="molecule type" value="Genomic_DNA"/>
</dbReference>
<protein>
    <submittedName>
        <fullName evidence="1">Uncharacterized protein</fullName>
    </submittedName>
</protein>
<dbReference type="AlphaFoldDB" id="A0A5M3XCQ8"/>
<gene>
    <name evidence="1" type="ORF">Amac_094360</name>
</gene>
<keyword evidence="2" id="KW-1185">Reference proteome</keyword>
<sequence length="117" mass="13270">MTESPAQERFRKDSFNLAEIGRHLREQLSPVEVRLPVTLIETARAAWAREELDPHSAETFEQTLMRSLAGQLALIGLVASQDLDRDGDEYLIRLKWGQIASALFAADLWDDHEPGNR</sequence>
<comment type="caution">
    <text evidence="1">The sequence shown here is derived from an EMBL/GenBank/DDBJ whole genome shotgun (WGS) entry which is preliminary data.</text>
</comment>
<name>A0A5M3XCQ8_9ACTN</name>
<accession>A0A5M3XCQ8</accession>
<proteinExistence type="predicted"/>
<evidence type="ECO:0000313" key="1">
    <source>
        <dbReference type="EMBL" id="GES15838.1"/>
    </source>
</evidence>